<name>A0A1M7U1T1_9RHOB</name>
<dbReference type="RefSeq" id="WP_072748441.1">
    <property type="nucleotide sequence ID" value="NZ_FOHL01000001.1"/>
</dbReference>
<sequence>MEISFQHNIAQVERGLSDFARTQVPFAASLALNATAQDVKRNAEKGLVRKLDRPTKFTLRAYALRRASKRRLAAAVFAKDLQAAYLRFQETGGEREPKRRAIVVPVGIRLNKHGNMPRGSIKRHLAKPRVFSGDPKGPRPGGIYERRPDGRGLRLLAAYTPRARYRPRLGFRRGAALTAQARMARHFEAALARAIRTAKR</sequence>
<accession>A0A1M7U1T1</accession>
<evidence type="ECO:0000313" key="2">
    <source>
        <dbReference type="Proteomes" id="UP000184066"/>
    </source>
</evidence>
<evidence type="ECO:0008006" key="3">
    <source>
        <dbReference type="Google" id="ProtNLM"/>
    </source>
</evidence>
<evidence type="ECO:0000313" key="1">
    <source>
        <dbReference type="EMBL" id="SHN76991.1"/>
    </source>
</evidence>
<reference evidence="1 2" key="1">
    <citation type="submission" date="2016-12" db="EMBL/GenBank/DDBJ databases">
        <authorList>
            <person name="Song W.-J."/>
            <person name="Kurnit D.M."/>
        </authorList>
    </citation>
    <scope>NUCLEOTIDE SEQUENCE [LARGE SCALE GENOMIC DNA]</scope>
    <source>
        <strain evidence="1 2">CGMCC 1.10808</strain>
    </source>
</reference>
<dbReference type="STRING" id="1189325.SAMN04488119_101391"/>
<dbReference type="Proteomes" id="UP000184066">
    <property type="component" value="Unassembled WGS sequence"/>
</dbReference>
<dbReference type="OrthoDB" id="7564032at2"/>
<dbReference type="EMBL" id="FRDL01000014">
    <property type="protein sequence ID" value="SHN76991.1"/>
    <property type="molecule type" value="Genomic_DNA"/>
</dbReference>
<protein>
    <recommendedName>
        <fullName evidence="3">Phage protein, HK97 gp10 family</fullName>
    </recommendedName>
</protein>
<organism evidence="1 2">
    <name type="scientific">Oceanicella actignis</name>
    <dbReference type="NCBI Taxonomy" id="1189325"/>
    <lineage>
        <taxon>Bacteria</taxon>
        <taxon>Pseudomonadati</taxon>
        <taxon>Pseudomonadota</taxon>
        <taxon>Alphaproteobacteria</taxon>
        <taxon>Rhodobacterales</taxon>
        <taxon>Paracoccaceae</taxon>
        <taxon>Oceanicella</taxon>
    </lineage>
</organism>
<proteinExistence type="predicted"/>
<keyword evidence="2" id="KW-1185">Reference proteome</keyword>
<dbReference type="AlphaFoldDB" id="A0A1M7U1T1"/>
<gene>
    <name evidence="1" type="ORF">SAMN05216200_11431</name>
</gene>